<organism evidence="1 2">
    <name type="scientific">Aeromicrobium piscarium</name>
    <dbReference type="NCBI Taxonomy" id="2590901"/>
    <lineage>
        <taxon>Bacteria</taxon>
        <taxon>Bacillati</taxon>
        <taxon>Actinomycetota</taxon>
        <taxon>Actinomycetes</taxon>
        <taxon>Propionibacteriales</taxon>
        <taxon>Nocardioidaceae</taxon>
        <taxon>Aeromicrobium</taxon>
    </lineage>
</organism>
<dbReference type="RefSeq" id="WP_143914918.1">
    <property type="nucleotide sequence ID" value="NZ_VLNT01000029.1"/>
</dbReference>
<evidence type="ECO:0000313" key="1">
    <source>
        <dbReference type="EMBL" id="TSD53697.1"/>
    </source>
</evidence>
<keyword evidence="2" id="KW-1185">Reference proteome</keyword>
<protein>
    <submittedName>
        <fullName evidence="1">SRPBCC family protein</fullName>
    </submittedName>
</protein>
<accession>A0A554RHS0</accession>
<dbReference type="OrthoDB" id="197829at2"/>
<reference evidence="1 2" key="1">
    <citation type="submission" date="2019-07" db="EMBL/GenBank/DDBJ databases">
        <authorList>
            <person name="Zhao L.H."/>
        </authorList>
    </citation>
    <scope>NUCLEOTIDE SEQUENCE [LARGE SCALE GENOMIC DNA]</scope>
    <source>
        <strain evidence="1 2">Co35</strain>
    </source>
</reference>
<sequence>MPVVESKVLVPVSPDIAFAVSQTTGEARLRWDPFIRRQRFVGDATDPGTGVQTLTVHRLGFRMISEYVSYRPPSNVGMKMVTGPWFFAKLGAGWRFTEDTPGRTIAVWRYNFTCRPRWLAPLAERIGSVMLQRDIDRRIRGFARGCTDPVVLDAARASRETD</sequence>
<dbReference type="EMBL" id="VLNT01000029">
    <property type="protein sequence ID" value="TSD53697.1"/>
    <property type="molecule type" value="Genomic_DNA"/>
</dbReference>
<gene>
    <name evidence="1" type="ORF">FNM00_17995</name>
</gene>
<dbReference type="InterPro" id="IPR019587">
    <property type="entry name" value="Polyketide_cyclase/dehydratase"/>
</dbReference>
<name>A0A554RHS0_9ACTN</name>
<dbReference type="AlphaFoldDB" id="A0A554RHS0"/>
<evidence type="ECO:0000313" key="2">
    <source>
        <dbReference type="Proteomes" id="UP000316988"/>
    </source>
</evidence>
<dbReference type="SUPFAM" id="SSF55961">
    <property type="entry name" value="Bet v1-like"/>
    <property type="match status" value="1"/>
</dbReference>
<dbReference type="Pfam" id="PF10604">
    <property type="entry name" value="Polyketide_cyc2"/>
    <property type="match status" value="1"/>
</dbReference>
<dbReference type="Proteomes" id="UP000316988">
    <property type="component" value="Unassembled WGS sequence"/>
</dbReference>
<comment type="caution">
    <text evidence="1">The sequence shown here is derived from an EMBL/GenBank/DDBJ whole genome shotgun (WGS) entry which is preliminary data.</text>
</comment>
<dbReference type="Gene3D" id="3.30.530.20">
    <property type="match status" value="1"/>
</dbReference>
<dbReference type="InterPro" id="IPR023393">
    <property type="entry name" value="START-like_dom_sf"/>
</dbReference>
<proteinExistence type="predicted"/>